<evidence type="ECO:0000313" key="4">
    <source>
        <dbReference type="Proteomes" id="UP000292087"/>
    </source>
</evidence>
<proteinExistence type="predicted"/>
<dbReference type="GO" id="GO:0016989">
    <property type="term" value="F:sigma factor antagonist activity"/>
    <property type="evidence" value="ECO:0007669"/>
    <property type="project" value="TreeGrafter"/>
</dbReference>
<dbReference type="InterPro" id="IPR032623">
    <property type="entry name" value="FecR_N"/>
</dbReference>
<organism evidence="3 4">
    <name type="scientific">Pseudoxanthomonas winnipegensis</name>
    <dbReference type="NCBI Taxonomy" id="2480810"/>
    <lineage>
        <taxon>Bacteria</taxon>
        <taxon>Pseudomonadati</taxon>
        <taxon>Pseudomonadota</taxon>
        <taxon>Gammaproteobacteria</taxon>
        <taxon>Lysobacterales</taxon>
        <taxon>Lysobacteraceae</taxon>
        <taxon>Pseudoxanthomonas</taxon>
    </lineage>
</organism>
<accession>A0A4V2HE29</accession>
<evidence type="ECO:0000259" key="2">
    <source>
        <dbReference type="Pfam" id="PF16220"/>
    </source>
</evidence>
<dbReference type="PANTHER" id="PTHR30273">
    <property type="entry name" value="PERIPLASMIC SIGNAL SENSOR AND SIGMA FACTOR ACTIVATOR FECR-RELATED"/>
    <property type="match status" value="1"/>
</dbReference>
<dbReference type="AlphaFoldDB" id="A0A4V2HE29"/>
<dbReference type="Gene3D" id="3.55.50.30">
    <property type="match status" value="1"/>
</dbReference>
<feature type="domain" description="FecR protein" evidence="1">
    <location>
        <begin position="126"/>
        <end position="214"/>
    </location>
</feature>
<gene>
    <name evidence="3" type="ORF">EA656_19095</name>
</gene>
<dbReference type="Gene3D" id="2.60.120.1440">
    <property type="match status" value="1"/>
</dbReference>
<name>A0A4V2HE29_9GAMM</name>
<reference evidence="3 4" key="1">
    <citation type="submission" date="2019-02" db="EMBL/GenBank/DDBJ databases">
        <title>WGS of Pseudoxanthomonas species novum from clinical isolates.</title>
        <authorList>
            <person name="Bernier A.-M."/>
            <person name="Bernard K."/>
            <person name="Vachon A."/>
        </authorList>
    </citation>
    <scope>NUCLEOTIDE SEQUENCE [LARGE SCALE GENOMIC DNA]</scope>
    <source>
        <strain evidence="3 4">NML140781</strain>
    </source>
</reference>
<comment type="caution">
    <text evidence="3">The sequence shown here is derived from an EMBL/GenBank/DDBJ whole genome shotgun (WGS) entry which is preliminary data.</text>
</comment>
<feature type="domain" description="FecR N-terminal" evidence="2">
    <location>
        <begin position="15"/>
        <end position="55"/>
    </location>
</feature>
<dbReference type="Pfam" id="PF16220">
    <property type="entry name" value="DUF4880"/>
    <property type="match status" value="1"/>
</dbReference>
<protein>
    <submittedName>
        <fullName evidence="3">DUF4974 domain-containing protein</fullName>
    </submittedName>
</protein>
<dbReference type="PANTHER" id="PTHR30273:SF2">
    <property type="entry name" value="PROTEIN FECR"/>
    <property type="match status" value="1"/>
</dbReference>
<dbReference type="InterPro" id="IPR006860">
    <property type="entry name" value="FecR"/>
</dbReference>
<sequence length="336" mass="36860">MERSVDTRDEEKLLQDAARHAARQWSGAQTEQERAALQAWLARDPAHADAFAAAQLLADGVAELGRCDPEMARLVAQAEQPVGGAHRRLARTTWTLVALAACAAVVAAVQWRPALGGADPQTTYAATDAPRRIDLPDGSRIDLDVGTRVQVAYSRSERRVALLAGRALFAVAHDRDRPFEVDADGYRTVALGTRFQVDRRDALIAVTLSEGSVRVESGVGSAATAQRLRPGERLLLPLDGRTAWHRERADVDVATSWSRGRLLFRDTPLDEAVHEINRYARIPVVLAEPGLSTLRISGNFQANDSDTTVAAFASILPIRTVREKDRILILERTRMR</sequence>
<dbReference type="InterPro" id="IPR012373">
    <property type="entry name" value="Ferrdict_sens_TM"/>
</dbReference>
<dbReference type="Pfam" id="PF04773">
    <property type="entry name" value="FecR"/>
    <property type="match status" value="1"/>
</dbReference>
<dbReference type="Proteomes" id="UP000292087">
    <property type="component" value="Unassembled WGS sequence"/>
</dbReference>
<dbReference type="EMBL" id="SHMF01000007">
    <property type="protein sequence ID" value="TAA30525.1"/>
    <property type="molecule type" value="Genomic_DNA"/>
</dbReference>
<evidence type="ECO:0000259" key="1">
    <source>
        <dbReference type="Pfam" id="PF04773"/>
    </source>
</evidence>
<dbReference type="PIRSF" id="PIRSF018266">
    <property type="entry name" value="FecR"/>
    <property type="match status" value="1"/>
</dbReference>
<evidence type="ECO:0000313" key="3">
    <source>
        <dbReference type="EMBL" id="TAA30525.1"/>
    </source>
</evidence>